<dbReference type="SUPFAM" id="SSF55729">
    <property type="entry name" value="Acyl-CoA N-acyltransferases (Nat)"/>
    <property type="match status" value="1"/>
</dbReference>
<proteinExistence type="inferred from homology"/>
<comment type="similarity">
    <text evidence="4">Belongs to the acetyltransferase family. MshD subfamily.</text>
</comment>
<evidence type="ECO:0000256" key="3">
    <source>
        <dbReference type="ARBA" id="ARBA00023315"/>
    </source>
</evidence>
<dbReference type="CDD" id="cd04301">
    <property type="entry name" value="NAT_SF"/>
    <property type="match status" value="1"/>
</dbReference>
<keyword evidence="1 4" id="KW-0808">Transferase</keyword>
<dbReference type="InterPro" id="IPR016181">
    <property type="entry name" value="Acyl_CoA_acyltransferase"/>
</dbReference>
<comment type="function">
    <text evidence="4">Catalyzes the transfer of acetyl from acetyl-CoA to desacetylmycothiol (Cys-GlcN-Ins) to form mycothiol.</text>
</comment>
<feature type="binding site" evidence="4">
    <location>
        <position position="214"/>
    </location>
    <ligand>
        <name>1D-myo-inositol 2-(L-cysteinylamino)-2-deoxy-alpha-D-glucopyranoside</name>
        <dbReference type="ChEBI" id="CHEBI:58887"/>
    </ligand>
</feature>
<feature type="binding site" evidence="4">
    <location>
        <position position="260"/>
    </location>
    <ligand>
        <name>1D-myo-inositol 2-(L-cysteinylamino)-2-deoxy-alpha-D-glucopyranoside</name>
        <dbReference type="ChEBI" id="CHEBI:58887"/>
    </ligand>
</feature>
<evidence type="ECO:0000256" key="2">
    <source>
        <dbReference type="ARBA" id="ARBA00022737"/>
    </source>
</evidence>
<dbReference type="GO" id="GO:0035447">
    <property type="term" value="F:mycothiol synthase activity"/>
    <property type="evidence" value="ECO:0007669"/>
    <property type="project" value="UniProtKB-EC"/>
</dbReference>
<dbReference type="PANTHER" id="PTHR43877">
    <property type="entry name" value="AMINOALKYLPHOSPHONATE N-ACETYLTRANSFERASE-RELATED-RELATED"/>
    <property type="match status" value="1"/>
</dbReference>
<evidence type="ECO:0000313" key="7">
    <source>
        <dbReference type="Proteomes" id="UP000704762"/>
    </source>
</evidence>
<comment type="catalytic activity">
    <reaction evidence="4">
        <text>1D-myo-inositol 2-(L-cysteinylamino)-2-deoxy-alpha-D-glucopyranoside + acetyl-CoA = mycothiol + CoA + H(+)</text>
        <dbReference type="Rhea" id="RHEA:26172"/>
        <dbReference type="ChEBI" id="CHEBI:15378"/>
        <dbReference type="ChEBI" id="CHEBI:16768"/>
        <dbReference type="ChEBI" id="CHEBI:57287"/>
        <dbReference type="ChEBI" id="CHEBI:57288"/>
        <dbReference type="ChEBI" id="CHEBI:58887"/>
        <dbReference type="EC" id="2.3.1.189"/>
    </reaction>
</comment>
<protein>
    <recommendedName>
        <fullName evidence="4">Mycothiol acetyltransferase</fullName>
        <shortName evidence="4">MSH acetyltransferase</shortName>
        <ecNumber evidence="4">2.3.1.189</ecNumber>
    </recommendedName>
    <alternativeName>
        <fullName evidence="4">Mycothiol synthase</fullName>
    </alternativeName>
</protein>
<dbReference type="RefSeq" id="WP_204916902.1">
    <property type="nucleotide sequence ID" value="NZ_BAAAQP010000008.1"/>
</dbReference>
<dbReference type="Pfam" id="PF00583">
    <property type="entry name" value="Acetyltransf_1"/>
    <property type="match status" value="1"/>
</dbReference>
<dbReference type="InterPro" id="IPR017813">
    <property type="entry name" value="Mycothiol_AcTrfase"/>
</dbReference>
<feature type="binding site" evidence="4">
    <location>
        <position position="175"/>
    </location>
    <ligand>
        <name>1D-myo-inositol 2-(L-cysteinylamino)-2-deoxy-alpha-D-glucopyranoside</name>
        <dbReference type="ChEBI" id="CHEBI:58887"/>
    </ligand>
</feature>
<keyword evidence="3 4" id="KW-0012">Acyltransferase</keyword>
<evidence type="ECO:0000256" key="1">
    <source>
        <dbReference type="ARBA" id="ARBA00022679"/>
    </source>
</evidence>
<dbReference type="PROSITE" id="PS51186">
    <property type="entry name" value="GNAT"/>
    <property type="match status" value="2"/>
</dbReference>
<comment type="subunit">
    <text evidence="4">Monomer.</text>
</comment>
<evidence type="ECO:0000256" key="4">
    <source>
        <dbReference type="HAMAP-Rule" id="MF_01698"/>
    </source>
</evidence>
<reference evidence="6 7" key="1">
    <citation type="submission" date="2021-01" db="EMBL/GenBank/DDBJ databases">
        <title>Sequencing the genomes of 1000 actinobacteria strains.</title>
        <authorList>
            <person name="Klenk H.-P."/>
        </authorList>
    </citation>
    <scope>NUCLEOTIDE SEQUENCE [LARGE SCALE GENOMIC DNA]</scope>
    <source>
        <strain evidence="6 7">DSM 18662</strain>
    </source>
</reference>
<accession>A0ABS2RH59</accession>
<feature type="domain" description="N-acetyltransferase" evidence="5">
    <location>
        <begin position="148"/>
        <end position="295"/>
    </location>
</feature>
<evidence type="ECO:0000313" key="6">
    <source>
        <dbReference type="EMBL" id="MBM7798345.1"/>
    </source>
</evidence>
<dbReference type="Pfam" id="PF13508">
    <property type="entry name" value="Acetyltransf_7"/>
    <property type="match status" value="1"/>
</dbReference>
<keyword evidence="2 4" id="KW-0677">Repeat</keyword>
<dbReference type="Proteomes" id="UP000704762">
    <property type="component" value="Unassembled WGS sequence"/>
</dbReference>
<comment type="caution">
    <text evidence="4">Lacks conserved residue(s) required for the propagation of feature annotation.</text>
</comment>
<comment type="caution">
    <text evidence="6">The sequence shown here is derived from an EMBL/GenBank/DDBJ whole genome shotgun (WGS) entry which is preliminary data.</text>
</comment>
<sequence length="308" mass="33737">MITVTAELTEEQRRQILHLVAAADRVDGFSALNEAGLLALRHPAGDVCHLVATEAGELVGYAQLHHDRPTSTGELVVAPGRRGQGVGHQLLVALVGQARSPLQIWAIGDSAAARRLAEREGFHRVRELLIMRRRLVQLPPTPPLPAGVRIRTFEVGRDETSWLRLNAVAFAHHPEQGRLTRADLAVRLAEDWFDPAGFFLAERGQELVGFHWTKQHPGRLGEVYVLGVDPTAGGGGLGRALLVHGLQHLAAVGNTEVELYVEADHERAVRLYSGYGFEVTNRDVMYALQDSLDGNGPHTMQTQTLQES</sequence>
<dbReference type="InterPro" id="IPR050832">
    <property type="entry name" value="Bact_Acetyltransf"/>
</dbReference>
<dbReference type="NCBIfam" id="TIGR03448">
    <property type="entry name" value="mycothiol_MshD"/>
    <property type="match status" value="1"/>
</dbReference>
<dbReference type="EC" id="2.3.1.189" evidence="4"/>
<feature type="binding site" evidence="4">
    <location>
        <begin position="75"/>
        <end position="77"/>
    </location>
    <ligand>
        <name>acetyl-CoA</name>
        <dbReference type="ChEBI" id="CHEBI:57288"/>
        <label>1</label>
    </ligand>
</feature>
<feature type="binding site" evidence="4">
    <location>
        <begin position="226"/>
        <end position="228"/>
    </location>
    <ligand>
        <name>acetyl-CoA</name>
        <dbReference type="ChEBI" id="CHEBI:57288"/>
        <label>2</label>
    </ligand>
</feature>
<dbReference type="PIRSF" id="PIRSF021524">
    <property type="entry name" value="MSH_acetyltransferase"/>
    <property type="match status" value="1"/>
</dbReference>
<dbReference type="Gene3D" id="3.40.630.30">
    <property type="match status" value="1"/>
</dbReference>
<name>A0ABS2RH59_9ACTN</name>
<feature type="domain" description="N-acetyltransferase" evidence="5">
    <location>
        <begin position="3"/>
        <end position="136"/>
    </location>
</feature>
<gene>
    <name evidence="4" type="primary">mshD</name>
    <name evidence="6" type="ORF">JOE57_001266</name>
</gene>
<dbReference type="HAMAP" id="MF_01698">
    <property type="entry name" value="MshD"/>
    <property type="match status" value="1"/>
</dbReference>
<dbReference type="InterPro" id="IPR000182">
    <property type="entry name" value="GNAT_dom"/>
</dbReference>
<feature type="binding site" evidence="4">
    <location>
        <begin position="233"/>
        <end position="239"/>
    </location>
    <ligand>
        <name>acetyl-CoA</name>
        <dbReference type="ChEBI" id="CHEBI:57288"/>
        <label>2</label>
    </ligand>
</feature>
<keyword evidence="7" id="KW-1185">Reference proteome</keyword>
<organism evidence="6 7">
    <name type="scientific">Microlunatus panaciterrae</name>
    <dbReference type="NCBI Taxonomy" id="400768"/>
    <lineage>
        <taxon>Bacteria</taxon>
        <taxon>Bacillati</taxon>
        <taxon>Actinomycetota</taxon>
        <taxon>Actinomycetes</taxon>
        <taxon>Propionibacteriales</taxon>
        <taxon>Propionibacteriaceae</taxon>
        <taxon>Microlunatus</taxon>
    </lineage>
</organism>
<evidence type="ECO:0000259" key="5">
    <source>
        <dbReference type="PROSITE" id="PS51186"/>
    </source>
</evidence>
<dbReference type="EMBL" id="JAFBCF010000001">
    <property type="protein sequence ID" value="MBM7798345.1"/>
    <property type="molecule type" value="Genomic_DNA"/>
</dbReference>
<feature type="binding site" evidence="4">
    <location>
        <position position="222"/>
    </location>
    <ligand>
        <name>1D-myo-inositol 2-(L-cysteinylamino)-2-deoxy-alpha-D-glucopyranoside</name>
        <dbReference type="ChEBI" id="CHEBI:58887"/>
    </ligand>
</feature>
<feature type="binding site" evidence="4">
    <location>
        <position position="34"/>
    </location>
    <ligand>
        <name>1D-myo-inositol 2-(L-cysteinylamino)-2-deoxy-alpha-D-glucopyranoside</name>
        <dbReference type="ChEBI" id="CHEBI:58887"/>
    </ligand>
</feature>